<evidence type="ECO:0000256" key="1">
    <source>
        <dbReference type="ARBA" id="ARBA00001946"/>
    </source>
</evidence>
<accession>A0A1B2IUX8</accession>
<dbReference type="SUPFAM" id="SSF55811">
    <property type="entry name" value="Nudix"/>
    <property type="match status" value="1"/>
</dbReference>
<reference evidence="5 6" key="1">
    <citation type="submission" date="2016-03" db="EMBL/GenBank/DDBJ databases">
        <title>Pediococcus and Lactobacillus from brewery environment - whole genome sequencing and assembly.</title>
        <authorList>
            <person name="Behr J."/>
            <person name="Geissler A.J."/>
            <person name="Vogel R.F."/>
        </authorList>
    </citation>
    <scope>NUCLEOTIDE SEQUENCE [LARGE SCALE GENOMIC DNA]</scope>
    <source>
        <strain evidence="5 6">TMW 1.1995</strain>
    </source>
</reference>
<dbReference type="Pfam" id="PF00293">
    <property type="entry name" value="NUDIX"/>
    <property type="match status" value="1"/>
</dbReference>
<keyword evidence="2 3" id="KW-0378">Hydrolase</keyword>
<evidence type="ECO:0000256" key="2">
    <source>
        <dbReference type="ARBA" id="ARBA00022801"/>
    </source>
</evidence>
<dbReference type="GO" id="GO:0016787">
    <property type="term" value="F:hydrolase activity"/>
    <property type="evidence" value="ECO:0007669"/>
    <property type="project" value="UniProtKB-KW"/>
</dbReference>
<protein>
    <recommendedName>
        <fullName evidence="4">Nudix hydrolase domain-containing protein</fullName>
    </recommendedName>
</protein>
<keyword evidence="6" id="KW-1185">Reference proteome</keyword>
<dbReference type="RefSeq" id="WP_056987793.1">
    <property type="nucleotide sequence ID" value="NZ_CP014912.1"/>
</dbReference>
<dbReference type="PANTHER" id="PTHR43046">
    <property type="entry name" value="GDP-MANNOSE MANNOSYL HYDROLASE"/>
    <property type="match status" value="1"/>
</dbReference>
<dbReference type="EMBL" id="CP014924">
    <property type="protein sequence ID" value="ANZ65830.1"/>
    <property type="molecule type" value="Genomic_DNA"/>
</dbReference>
<dbReference type="InterPro" id="IPR015797">
    <property type="entry name" value="NUDIX_hydrolase-like_dom_sf"/>
</dbReference>
<dbReference type="Gene3D" id="3.90.79.10">
    <property type="entry name" value="Nucleoside Triphosphate Pyrophosphohydrolase"/>
    <property type="match status" value="1"/>
</dbReference>
<dbReference type="KEGG" id="lpd:AYR62_02070"/>
<evidence type="ECO:0000313" key="6">
    <source>
        <dbReference type="Proteomes" id="UP000093267"/>
    </source>
</evidence>
<gene>
    <name evidence="5" type="ORF">AYR63_00870</name>
</gene>
<dbReference type="InterPro" id="IPR000086">
    <property type="entry name" value="NUDIX_hydrolase_dom"/>
</dbReference>
<sequence length="154" mass="16789">MGYLLQLRQFVGHRPLISTGAATLVYNSKNQLLLVYRTDTHLWGLPSGSKELNEALETTAIREVAEETGIRISAPTFKTLLSGPQMQFKYPNGDQIDAVIVVYQATATDQPLLPQAGETERVRYFSLNALPAPDQLTGFSAAILKAAALIEPSS</sequence>
<comment type="similarity">
    <text evidence="3">Belongs to the Nudix hydrolase family.</text>
</comment>
<dbReference type="InterPro" id="IPR020476">
    <property type="entry name" value="Nudix_hydrolase"/>
</dbReference>
<evidence type="ECO:0000259" key="4">
    <source>
        <dbReference type="PROSITE" id="PS51462"/>
    </source>
</evidence>
<comment type="cofactor">
    <cofactor evidence="1">
        <name>Mg(2+)</name>
        <dbReference type="ChEBI" id="CHEBI:18420"/>
    </cofactor>
</comment>
<proteinExistence type="inferred from homology"/>
<evidence type="ECO:0000256" key="3">
    <source>
        <dbReference type="RuleBase" id="RU003476"/>
    </source>
</evidence>
<organism evidence="5 6">
    <name type="scientific">Secundilactobacillus paracollinoides</name>
    <dbReference type="NCBI Taxonomy" id="240427"/>
    <lineage>
        <taxon>Bacteria</taxon>
        <taxon>Bacillati</taxon>
        <taxon>Bacillota</taxon>
        <taxon>Bacilli</taxon>
        <taxon>Lactobacillales</taxon>
        <taxon>Lactobacillaceae</taxon>
        <taxon>Secundilactobacillus</taxon>
    </lineage>
</organism>
<dbReference type="PANTHER" id="PTHR43046:SF2">
    <property type="entry name" value="8-OXO-DGTP DIPHOSPHATASE-RELATED"/>
    <property type="match status" value="1"/>
</dbReference>
<dbReference type="AlphaFoldDB" id="A0A1B2IUX8"/>
<evidence type="ECO:0000313" key="5">
    <source>
        <dbReference type="EMBL" id="ANZ65830.1"/>
    </source>
</evidence>
<dbReference type="OrthoDB" id="9787476at2"/>
<dbReference type="InterPro" id="IPR020084">
    <property type="entry name" value="NUDIX_hydrolase_CS"/>
</dbReference>
<dbReference type="Proteomes" id="UP000093267">
    <property type="component" value="Chromosome"/>
</dbReference>
<dbReference type="STRING" id="240427.AYR62_02070"/>
<dbReference type="CDD" id="cd04677">
    <property type="entry name" value="NUDIX_Hydrolase"/>
    <property type="match status" value="1"/>
</dbReference>
<feature type="domain" description="Nudix hydrolase" evidence="4">
    <location>
        <begin position="16"/>
        <end position="149"/>
    </location>
</feature>
<dbReference type="PRINTS" id="PR00502">
    <property type="entry name" value="NUDIXFAMILY"/>
</dbReference>
<dbReference type="PROSITE" id="PS51462">
    <property type="entry name" value="NUDIX"/>
    <property type="match status" value="1"/>
</dbReference>
<dbReference type="PROSITE" id="PS00893">
    <property type="entry name" value="NUDIX_BOX"/>
    <property type="match status" value="1"/>
</dbReference>
<name>A0A1B2IUX8_9LACO</name>